<keyword evidence="3" id="KW-1185">Reference proteome</keyword>
<dbReference type="PANTHER" id="PTHR30383">
    <property type="entry name" value="THIOESTERASE 1/PROTEASE 1/LYSOPHOSPHOLIPASE L1"/>
    <property type="match status" value="1"/>
</dbReference>
<gene>
    <name evidence="2" type="ORF">FHS57_003232</name>
</gene>
<dbReference type="InterPro" id="IPR051532">
    <property type="entry name" value="Ester_Hydrolysis_Enzymes"/>
</dbReference>
<organism evidence="2 3">
    <name type="scientific">Runella defluvii</name>
    <dbReference type="NCBI Taxonomy" id="370973"/>
    <lineage>
        <taxon>Bacteria</taxon>
        <taxon>Pseudomonadati</taxon>
        <taxon>Bacteroidota</taxon>
        <taxon>Cytophagia</taxon>
        <taxon>Cytophagales</taxon>
        <taxon>Spirosomataceae</taxon>
        <taxon>Runella</taxon>
    </lineage>
</organism>
<dbReference type="Proteomes" id="UP000541352">
    <property type="component" value="Unassembled WGS sequence"/>
</dbReference>
<sequence>MTPLVTKRNFFVSSFLLLLVVASCQRSNLTYQPIAEPFALDYKIDRSEEEIKKFEQEDATKGIKKGQVVLYGSSSWRLWKDMATDLAPLPVVNRGFGGSTIPELIHYAERTVIPHEPKLLVVYGGENDLSGKKFKSAEQLFDSYRDFVSLIQKRSPKTHICFVSMKLSPSRRQHWPEVTKGNQMVKAFSTGKRLSYVDINPALFHPNGTVKSELYTKDSLHINPQGYREYAKILVPFLQKKYK</sequence>
<dbReference type="AlphaFoldDB" id="A0A7W5ZLJ0"/>
<evidence type="ECO:0000259" key="1">
    <source>
        <dbReference type="Pfam" id="PF13472"/>
    </source>
</evidence>
<dbReference type="PANTHER" id="PTHR30383:SF5">
    <property type="entry name" value="SGNH HYDROLASE-TYPE ESTERASE DOMAIN-CONTAINING PROTEIN"/>
    <property type="match status" value="1"/>
</dbReference>
<feature type="domain" description="SGNH hydrolase-type esterase" evidence="1">
    <location>
        <begin position="72"/>
        <end position="228"/>
    </location>
</feature>
<dbReference type="RefSeq" id="WP_183975297.1">
    <property type="nucleotide sequence ID" value="NZ_JACIBY010000006.1"/>
</dbReference>
<dbReference type="EMBL" id="JACIBY010000006">
    <property type="protein sequence ID" value="MBB3839226.1"/>
    <property type="molecule type" value="Genomic_DNA"/>
</dbReference>
<proteinExistence type="predicted"/>
<dbReference type="GO" id="GO:0004622">
    <property type="term" value="F:phosphatidylcholine lysophospholipase activity"/>
    <property type="evidence" value="ECO:0007669"/>
    <property type="project" value="TreeGrafter"/>
</dbReference>
<evidence type="ECO:0000313" key="3">
    <source>
        <dbReference type="Proteomes" id="UP000541352"/>
    </source>
</evidence>
<dbReference type="SUPFAM" id="SSF52266">
    <property type="entry name" value="SGNH hydrolase"/>
    <property type="match status" value="1"/>
</dbReference>
<evidence type="ECO:0000313" key="2">
    <source>
        <dbReference type="EMBL" id="MBB3839226.1"/>
    </source>
</evidence>
<comment type="caution">
    <text evidence="2">The sequence shown here is derived from an EMBL/GenBank/DDBJ whole genome shotgun (WGS) entry which is preliminary data.</text>
</comment>
<dbReference type="InterPro" id="IPR013830">
    <property type="entry name" value="SGNH_hydro"/>
</dbReference>
<dbReference type="Pfam" id="PF13472">
    <property type="entry name" value="Lipase_GDSL_2"/>
    <property type="match status" value="1"/>
</dbReference>
<name>A0A7W5ZLJ0_9BACT</name>
<accession>A0A7W5ZLJ0</accession>
<reference evidence="2 3" key="1">
    <citation type="submission" date="2020-08" db="EMBL/GenBank/DDBJ databases">
        <title>Genomic Encyclopedia of Type Strains, Phase IV (KMG-IV): sequencing the most valuable type-strain genomes for metagenomic binning, comparative biology and taxonomic classification.</title>
        <authorList>
            <person name="Goeker M."/>
        </authorList>
    </citation>
    <scope>NUCLEOTIDE SEQUENCE [LARGE SCALE GENOMIC DNA]</scope>
    <source>
        <strain evidence="2 3">DSM 17976</strain>
    </source>
</reference>
<dbReference type="PROSITE" id="PS51257">
    <property type="entry name" value="PROKAR_LIPOPROTEIN"/>
    <property type="match status" value="1"/>
</dbReference>
<dbReference type="Gene3D" id="3.40.50.1110">
    <property type="entry name" value="SGNH hydrolase"/>
    <property type="match status" value="1"/>
</dbReference>
<protein>
    <submittedName>
        <fullName evidence="2">Lysophospholipase L1-like esterase</fullName>
    </submittedName>
</protein>
<dbReference type="InterPro" id="IPR036514">
    <property type="entry name" value="SGNH_hydro_sf"/>
</dbReference>